<dbReference type="GO" id="GO:0005524">
    <property type="term" value="F:ATP binding"/>
    <property type="evidence" value="ECO:0007669"/>
    <property type="project" value="UniProtKB-UniRule"/>
</dbReference>
<dbReference type="InterPro" id="IPR001650">
    <property type="entry name" value="Helicase_C-like"/>
</dbReference>
<evidence type="ECO:0000256" key="1">
    <source>
        <dbReference type="ARBA" id="ARBA00022741"/>
    </source>
</evidence>
<dbReference type="Pfam" id="PF00271">
    <property type="entry name" value="Helicase_C"/>
    <property type="match status" value="1"/>
</dbReference>
<dbReference type="OrthoDB" id="10253965at2759"/>
<keyword evidence="12" id="KW-1185">Reference proteome</keyword>
<comment type="function">
    <text evidence="7">RNA helicase.</text>
</comment>
<dbReference type="InterPro" id="IPR014001">
    <property type="entry name" value="Helicase_ATP-bd"/>
</dbReference>
<evidence type="ECO:0000256" key="5">
    <source>
        <dbReference type="ARBA" id="ARBA00022884"/>
    </source>
</evidence>
<protein>
    <recommendedName>
        <fullName evidence="7">ATP-dependent RNA helicase</fullName>
        <ecNumber evidence="7">3.6.4.13</ecNumber>
    </recommendedName>
</protein>
<feature type="domain" description="Helicase ATP-binding" evidence="9">
    <location>
        <begin position="118"/>
        <end position="309"/>
    </location>
</feature>
<dbReference type="PANTHER" id="PTHR24031">
    <property type="entry name" value="RNA HELICASE"/>
    <property type="match status" value="1"/>
</dbReference>
<comment type="caution">
    <text evidence="11">The sequence shown here is derived from an EMBL/GenBank/DDBJ whole genome shotgun (WGS) entry which is preliminary data.</text>
</comment>
<dbReference type="Pfam" id="PF00270">
    <property type="entry name" value="DEAD"/>
    <property type="match status" value="1"/>
</dbReference>
<dbReference type="GO" id="GO:0003724">
    <property type="term" value="F:RNA helicase activity"/>
    <property type="evidence" value="ECO:0007669"/>
    <property type="project" value="UniProtKB-EC"/>
</dbReference>
<dbReference type="SUPFAM" id="SSF52540">
    <property type="entry name" value="P-loop containing nucleoside triphosphate hydrolases"/>
    <property type="match status" value="1"/>
</dbReference>
<dbReference type="EMBL" id="VDLU01000005">
    <property type="protein sequence ID" value="TNJ26344.1"/>
    <property type="molecule type" value="Genomic_DNA"/>
</dbReference>
<evidence type="ECO:0000259" key="10">
    <source>
        <dbReference type="PROSITE" id="PS51194"/>
    </source>
</evidence>
<dbReference type="PROSITE" id="PS00039">
    <property type="entry name" value="DEAD_ATP_HELICASE"/>
    <property type="match status" value="1"/>
</dbReference>
<reference evidence="11 12" key="1">
    <citation type="submission" date="2019-05" db="EMBL/GenBank/DDBJ databases">
        <title>The compact genome of Giardia muris reveals important steps in the evolution of intestinal protozoan parasites.</title>
        <authorList>
            <person name="Xu F."/>
            <person name="Jimenez-Gonzalez A."/>
            <person name="Einarsson E."/>
            <person name="Astvaldsson A."/>
            <person name="Peirasmaki D."/>
            <person name="Eckmann L."/>
            <person name="Andersson J.O."/>
            <person name="Svard S.G."/>
            <person name="Jerlstrom-Hultqvist J."/>
        </authorList>
    </citation>
    <scope>NUCLEOTIDE SEQUENCE [LARGE SCALE GENOMIC DNA]</scope>
    <source>
        <strain evidence="11 12">Roberts-Thomson</strain>
    </source>
</reference>
<dbReference type="PROSITE" id="PS51192">
    <property type="entry name" value="HELICASE_ATP_BIND_1"/>
    <property type="match status" value="1"/>
</dbReference>
<name>A0A4Z1SL13_GIAMU</name>
<dbReference type="InterPro" id="IPR011545">
    <property type="entry name" value="DEAD/DEAH_box_helicase_dom"/>
</dbReference>
<dbReference type="GO" id="GO:0003723">
    <property type="term" value="F:RNA binding"/>
    <property type="evidence" value="ECO:0007669"/>
    <property type="project" value="UniProtKB-UniRule"/>
</dbReference>
<dbReference type="InterPro" id="IPR000629">
    <property type="entry name" value="RNA-helicase_DEAD-box_CS"/>
</dbReference>
<sequence length="691" mass="76788">MNASVLAKLRWKPDPSLYLSSMTHCGGVLSLEVAKPDDFRGEDETEASIDNSAENATTLPGDKATDHNYKQSFVDEICALDGEEDMQPWIRLGLHPILCKYLVRAGFREPRDIQVQTIRHAMRDKSLVIAAETGSGKTLAYLLPALQKALTFVLAGHKNPKQVTNRALQTLILAPTRELAMQVDAVMKKIFRDIQGCFKLLHVLIGGISPQKQERFLAERPLILVATPGRLGDIFKQNGYFVDRHLLDRIVIDEADRLLQKGYFTELVDVCKDLTFSTRRTIRVTITSATIALPDILRERGIRFSPNKNAGNRKRPVLAPIDKVATENRPGLTLRESDNLPQTQQDIYKVWLTVLNNLGFSGSELYIIDVSPARVVNPAVLERWNRVETEADKTHLLLYLLLRFTCPTMVFVHSITFAKKITSALQAIGLPAWCLHANMQQRQRLKNLDRLREGEASILVCTDVCARGIDIPHVQMVLQYSAPPSGSSHVHRVGRAARVQGATGKEVGLAISIIGPRDEERFIQIATMCNYTRRTLPKPLAIDYEILARVKTLCTAAIAYSESLIAGRESGRQNGYKFDPESAFSQDNDQERSDDSSTSAYDGSCVLLRKPLTKAEKASGANTRLISKMTAKARRELQAELSQPLPVGKTDQPGILRECPRPLQLAAVAVPGGPECKLLVVPDASKRRLKV</sequence>
<feature type="region of interest" description="Disordered" evidence="8">
    <location>
        <begin position="576"/>
        <end position="600"/>
    </location>
</feature>
<evidence type="ECO:0000256" key="4">
    <source>
        <dbReference type="ARBA" id="ARBA00022840"/>
    </source>
</evidence>
<keyword evidence="4 6" id="KW-0067">ATP-binding</keyword>
<comment type="similarity">
    <text evidence="6">Belongs to the DEAD box helicase family.</text>
</comment>
<feature type="region of interest" description="Disordered" evidence="8">
    <location>
        <begin position="40"/>
        <end position="65"/>
    </location>
</feature>
<evidence type="ECO:0000259" key="9">
    <source>
        <dbReference type="PROSITE" id="PS51192"/>
    </source>
</evidence>
<dbReference type="Gene3D" id="3.40.50.300">
    <property type="entry name" value="P-loop containing nucleotide triphosphate hydrolases"/>
    <property type="match status" value="2"/>
</dbReference>
<evidence type="ECO:0000313" key="12">
    <source>
        <dbReference type="Proteomes" id="UP000315496"/>
    </source>
</evidence>
<gene>
    <name evidence="11" type="ORF">GMRT_13377</name>
</gene>
<comment type="catalytic activity">
    <reaction evidence="7">
        <text>ATP + H2O = ADP + phosphate + H(+)</text>
        <dbReference type="Rhea" id="RHEA:13065"/>
        <dbReference type="ChEBI" id="CHEBI:15377"/>
        <dbReference type="ChEBI" id="CHEBI:15378"/>
        <dbReference type="ChEBI" id="CHEBI:30616"/>
        <dbReference type="ChEBI" id="CHEBI:43474"/>
        <dbReference type="ChEBI" id="CHEBI:456216"/>
        <dbReference type="EC" id="3.6.4.13"/>
    </reaction>
</comment>
<evidence type="ECO:0000256" key="2">
    <source>
        <dbReference type="ARBA" id="ARBA00022801"/>
    </source>
</evidence>
<keyword evidence="2 6" id="KW-0378">Hydrolase</keyword>
<feature type="compositionally biased region" description="Polar residues" evidence="8">
    <location>
        <begin position="48"/>
        <end position="58"/>
    </location>
</feature>
<comment type="domain">
    <text evidence="7">The Q motif is unique to and characteristic of the DEAD box family of RNA helicases and controls ATP binding and hydrolysis.</text>
</comment>
<organism evidence="11 12">
    <name type="scientific">Giardia muris</name>
    <dbReference type="NCBI Taxonomy" id="5742"/>
    <lineage>
        <taxon>Eukaryota</taxon>
        <taxon>Metamonada</taxon>
        <taxon>Diplomonadida</taxon>
        <taxon>Hexamitidae</taxon>
        <taxon>Giardiinae</taxon>
        <taxon>Giardia</taxon>
    </lineage>
</organism>
<evidence type="ECO:0000256" key="6">
    <source>
        <dbReference type="RuleBase" id="RU000492"/>
    </source>
</evidence>
<evidence type="ECO:0000256" key="7">
    <source>
        <dbReference type="RuleBase" id="RU365068"/>
    </source>
</evidence>
<evidence type="ECO:0000256" key="8">
    <source>
        <dbReference type="SAM" id="MobiDB-lite"/>
    </source>
</evidence>
<feature type="domain" description="Helicase C-terminal" evidence="10">
    <location>
        <begin position="397"/>
        <end position="548"/>
    </location>
</feature>
<dbReference type="InterPro" id="IPR027417">
    <property type="entry name" value="P-loop_NTPase"/>
</dbReference>
<dbReference type="PROSITE" id="PS51194">
    <property type="entry name" value="HELICASE_CTER"/>
    <property type="match status" value="1"/>
</dbReference>
<accession>A0A4Z1SL13</accession>
<keyword evidence="1 6" id="KW-0547">Nucleotide-binding</keyword>
<evidence type="ECO:0000313" key="11">
    <source>
        <dbReference type="EMBL" id="TNJ26344.1"/>
    </source>
</evidence>
<dbReference type="Proteomes" id="UP000315496">
    <property type="component" value="Chromosome 5"/>
</dbReference>
<proteinExistence type="inferred from homology"/>
<dbReference type="SMART" id="SM00487">
    <property type="entry name" value="DEXDc"/>
    <property type="match status" value="1"/>
</dbReference>
<dbReference type="CDD" id="cd18787">
    <property type="entry name" value="SF2_C_DEAD"/>
    <property type="match status" value="1"/>
</dbReference>
<dbReference type="GO" id="GO:0016787">
    <property type="term" value="F:hydrolase activity"/>
    <property type="evidence" value="ECO:0007669"/>
    <property type="project" value="UniProtKB-KW"/>
</dbReference>
<dbReference type="AlphaFoldDB" id="A0A4Z1SL13"/>
<dbReference type="CDD" id="cd00268">
    <property type="entry name" value="DEADc"/>
    <property type="match status" value="1"/>
</dbReference>
<dbReference type="EC" id="3.6.4.13" evidence="7"/>
<dbReference type="SMART" id="SM00490">
    <property type="entry name" value="HELICc"/>
    <property type="match status" value="1"/>
</dbReference>
<dbReference type="InterPro" id="IPR044742">
    <property type="entry name" value="DEAD/DEAH_RhlB"/>
</dbReference>
<keyword evidence="5 7" id="KW-0694">RNA-binding</keyword>
<evidence type="ECO:0000256" key="3">
    <source>
        <dbReference type="ARBA" id="ARBA00022806"/>
    </source>
</evidence>
<keyword evidence="3 6" id="KW-0347">Helicase</keyword>
<dbReference type="VEuPathDB" id="GiardiaDB:GMRT_13377"/>